<gene>
    <name evidence="1" type="ORF">A2845_02655</name>
</gene>
<reference evidence="1 2" key="1">
    <citation type="journal article" date="2016" name="Nat. Commun.">
        <title>Thousands of microbial genomes shed light on interconnected biogeochemical processes in an aquifer system.</title>
        <authorList>
            <person name="Anantharaman K."/>
            <person name="Brown C.T."/>
            <person name="Hug L.A."/>
            <person name="Sharon I."/>
            <person name="Castelle C.J."/>
            <person name="Probst A.J."/>
            <person name="Thomas B.C."/>
            <person name="Singh A."/>
            <person name="Wilkins M.J."/>
            <person name="Karaoz U."/>
            <person name="Brodie E.L."/>
            <person name="Williams K.H."/>
            <person name="Hubbard S.S."/>
            <person name="Banfield J.F."/>
        </authorList>
    </citation>
    <scope>NUCLEOTIDE SEQUENCE [LARGE SCALE GENOMIC DNA]</scope>
</reference>
<sequence length="130" mass="14412">MNNFEQINQNEHYEGGPSAYRAVWLQKKIKGTHLEFRDLPILAESAVARNIAHNFPEAMVIDSGTDAFRGFMYGEVAEQHPELSWVIIARNGGATPLVHIQNMQTGKLLPDSPAVYLESSWANGSNPYGA</sequence>
<organism evidence="1 2">
    <name type="scientific">Candidatus Lloydbacteria bacterium RIFCSPHIGHO2_01_FULL_49_22</name>
    <dbReference type="NCBI Taxonomy" id="1798658"/>
    <lineage>
        <taxon>Bacteria</taxon>
        <taxon>Candidatus Lloydiibacteriota</taxon>
    </lineage>
</organism>
<dbReference type="EMBL" id="MHLI01000015">
    <property type="protein sequence ID" value="OGZ05197.1"/>
    <property type="molecule type" value="Genomic_DNA"/>
</dbReference>
<accession>A0A1G2CVB1</accession>
<name>A0A1G2CVB1_9BACT</name>
<protein>
    <submittedName>
        <fullName evidence="1">Uncharacterized protein</fullName>
    </submittedName>
</protein>
<evidence type="ECO:0000313" key="1">
    <source>
        <dbReference type="EMBL" id="OGZ05197.1"/>
    </source>
</evidence>
<evidence type="ECO:0000313" key="2">
    <source>
        <dbReference type="Proteomes" id="UP000177122"/>
    </source>
</evidence>
<proteinExistence type="predicted"/>
<dbReference type="Proteomes" id="UP000177122">
    <property type="component" value="Unassembled WGS sequence"/>
</dbReference>
<dbReference type="AlphaFoldDB" id="A0A1G2CVB1"/>
<comment type="caution">
    <text evidence="1">The sequence shown here is derived from an EMBL/GenBank/DDBJ whole genome shotgun (WGS) entry which is preliminary data.</text>
</comment>